<dbReference type="Proteomes" id="UP000256686">
    <property type="component" value="Unassembled WGS sequence"/>
</dbReference>
<dbReference type="EMBL" id="QNVT01000042">
    <property type="protein sequence ID" value="REC59310.1"/>
    <property type="molecule type" value="Genomic_DNA"/>
</dbReference>
<accession>A0A3D9C0C2</accession>
<comment type="caution">
    <text evidence="1">The sequence shown here is derived from an EMBL/GenBank/DDBJ whole genome shotgun (WGS) entry which is preliminary data.</text>
</comment>
<evidence type="ECO:0000313" key="2">
    <source>
        <dbReference type="Proteomes" id="UP000256686"/>
    </source>
</evidence>
<proteinExistence type="predicted"/>
<keyword evidence="2" id="KW-1185">Reference proteome</keyword>
<dbReference type="RefSeq" id="WP_115973770.1">
    <property type="nucleotide sequence ID" value="NZ_QNVT01000042.1"/>
</dbReference>
<reference evidence="2" key="1">
    <citation type="submission" date="2018-06" db="EMBL/GenBank/DDBJ databases">
        <authorList>
            <person name="Lum Nde A."/>
            <person name="Hugo C."/>
        </authorList>
    </citation>
    <scope>NUCLEOTIDE SEQUENCE [LARGE SCALE GENOMIC DNA]</scope>
    <source>
        <strain evidence="2">1_F178</strain>
    </source>
</reference>
<gene>
    <name evidence="1" type="ORF">DRF65_26800</name>
</gene>
<protein>
    <recommendedName>
        <fullName evidence="3">LysM domain-containing protein</fullName>
    </recommendedName>
</protein>
<evidence type="ECO:0000313" key="1">
    <source>
        <dbReference type="EMBL" id="REC59310.1"/>
    </source>
</evidence>
<sequence>MESIRIEVGNLADLEILSKEFNIPKKELIAFHNQHCSLHEILPDHLPKYIKYLYIPADIQIQRKDKIVNSRIDLPDTLADLTYGVLIKDALSGIQMHYLVDIQREYENKVSFTKRKMYVDDQELELMMEKLIESASEALYPLDFSLKKDGKIDKILNGKEIRKRWEKEYLPKIKQYYVGSVAEEFIDKLNGFYENIDEAPEDLYTNIFYPIFFLPLYTSYPNYEKEESLSFNFSGIDQFVSYAAHFSMQKTFTEQDQILIHVTGEEEDNGEVGGKRGSLNVMYRVDKNTKYITSVEAELSTFYRNEEIKIYIEIYQQKSYI</sequence>
<dbReference type="AlphaFoldDB" id="A0A3D9C0C2"/>
<evidence type="ECO:0008006" key="3">
    <source>
        <dbReference type="Google" id="ProtNLM"/>
    </source>
</evidence>
<name>A0A3D9C0C2_9FLAO</name>
<organism evidence="1 2">
    <name type="scientific">Chryseobacterium pennae</name>
    <dbReference type="NCBI Taxonomy" id="2258962"/>
    <lineage>
        <taxon>Bacteria</taxon>
        <taxon>Pseudomonadati</taxon>
        <taxon>Bacteroidota</taxon>
        <taxon>Flavobacteriia</taxon>
        <taxon>Flavobacteriales</taxon>
        <taxon>Weeksellaceae</taxon>
        <taxon>Chryseobacterium group</taxon>
        <taxon>Chryseobacterium</taxon>
    </lineage>
</organism>